<reference evidence="16" key="1">
    <citation type="submission" date="2016-06" db="UniProtKB">
        <authorList>
            <consortium name="WormBaseParasite"/>
        </authorList>
    </citation>
    <scope>IDENTIFICATION</scope>
</reference>
<dbReference type="PANTHER" id="PTHR47966:SF44">
    <property type="entry name" value="PEPTIDASE A1 DOMAIN-CONTAINING PROTEIN"/>
    <property type="match status" value="1"/>
</dbReference>
<dbReference type="Pfam" id="PF00026">
    <property type="entry name" value="Asp"/>
    <property type="match status" value="1"/>
</dbReference>
<dbReference type="AlphaFoldDB" id="A0A183V5T7"/>
<evidence type="ECO:0000256" key="9">
    <source>
        <dbReference type="ARBA" id="ARBA00023180"/>
    </source>
</evidence>
<evidence type="ECO:0000313" key="14">
    <source>
        <dbReference type="EMBL" id="VDM47428.1"/>
    </source>
</evidence>
<evidence type="ECO:0000256" key="6">
    <source>
        <dbReference type="ARBA" id="ARBA00022750"/>
    </source>
</evidence>
<evidence type="ECO:0000313" key="15">
    <source>
        <dbReference type="Proteomes" id="UP000050794"/>
    </source>
</evidence>
<evidence type="ECO:0000256" key="1">
    <source>
        <dbReference type="ARBA" id="ARBA00004613"/>
    </source>
</evidence>
<dbReference type="FunFam" id="2.40.70.10:FF:000058">
    <property type="entry name" value="ASpartyl Protease"/>
    <property type="match status" value="1"/>
</dbReference>
<keyword evidence="5" id="KW-0732">Signal</keyword>
<keyword evidence="7 12" id="KW-0378">Hydrolase</keyword>
<dbReference type="PROSITE" id="PS51767">
    <property type="entry name" value="PEPTIDASE_A1"/>
    <property type="match status" value="1"/>
</dbReference>
<dbReference type="GO" id="GO:0005576">
    <property type="term" value="C:extracellular region"/>
    <property type="evidence" value="ECO:0007669"/>
    <property type="project" value="UniProtKB-SubCell"/>
</dbReference>
<dbReference type="PROSITE" id="PS00141">
    <property type="entry name" value="ASP_PROTEASE"/>
    <property type="match status" value="1"/>
</dbReference>
<comment type="subcellular location">
    <subcellularLocation>
        <location evidence="1">Secreted</location>
    </subcellularLocation>
</comment>
<dbReference type="InterPro" id="IPR001969">
    <property type="entry name" value="Aspartic_peptidase_AS"/>
</dbReference>
<evidence type="ECO:0000256" key="4">
    <source>
        <dbReference type="ARBA" id="ARBA00022670"/>
    </source>
</evidence>
<dbReference type="PRINTS" id="PR00792">
    <property type="entry name" value="PEPSIN"/>
</dbReference>
<dbReference type="InterPro" id="IPR034164">
    <property type="entry name" value="Pepsin-like_dom"/>
</dbReference>
<keyword evidence="3" id="KW-0964">Secreted</keyword>
<feature type="disulfide bond" evidence="11">
    <location>
        <begin position="62"/>
        <end position="67"/>
    </location>
</feature>
<dbReference type="InterPro" id="IPR001461">
    <property type="entry name" value="Aspartic_peptidase_A1"/>
</dbReference>
<dbReference type="GO" id="GO:0005764">
    <property type="term" value="C:lysosome"/>
    <property type="evidence" value="ECO:0007669"/>
    <property type="project" value="TreeGrafter"/>
</dbReference>
<evidence type="ECO:0000313" key="16">
    <source>
        <dbReference type="WBParaSite" id="TCNE_0001610801-mRNA-1"/>
    </source>
</evidence>
<gene>
    <name evidence="14" type="ORF">TCNE_LOCUS16107</name>
</gene>
<evidence type="ECO:0000256" key="12">
    <source>
        <dbReference type="RuleBase" id="RU000454"/>
    </source>
</evidence>
<dbReference type="SUPFAM" id="SSF50630">
    <property type="entry name" value="Acid proteases"/>
    <property type="match status" value="1"/>
</dbReference>
<keyword evidence="15" id="KW-1185">Reference proteome</keyword>
<sequence>MTECFGDSIEGHTHVTPNNALLIDYDDLEYLGNITIGTPNPQPFTVILDTGSSRFWVPDSMCNIPLCDGKNAFNASQSDSYIPDGRFWEVGYGDGSGAFGIMGRDTMTLGSTEGEHLTVPNQLFGQATILFGLAREPIDGILGLSFTELGRDGIAPPVINAINQGLFDEPIFTVWMQHKGSNESQYGGRITYGGLDTINCGEIIAYEKLTTATYWQFRMQMIKAGNYSNDKGWDVISDTGTSFIGGPSGVIKGIVEQFDAVYDPLNDVYAIDCDTQFDGITLRIGSHDYFIQSRNLVVQVDDNICILSLFSFEFSSYGPSWILGDPFIRQYCHIHDVAQKRIGFAPSLADFSVNINATLYLQ</sequence>
<evidence type="ECO:0000259" key="13">
    <source>
        <dbReference type="PROSITE" id="PS51767"/>
    </source>
</evidence>
<evidence type="ECO:0000256" key="10">
    <source>
        <dbReference type="PIRSR" id="PIRSR601461-1"/>
    </source>
</evidence>
<dbReference type="GO" id="GO:0004190">
    <property type="term" value="F:aspartic-type endopeptidase activity"/>
    <property type="evidence" value="ECO:0007669"/>
    <property type="project" value="UniProtKB-KW"/>
</dbReference>
<keyword evidence="6 12" id="KW-0064">Aspartyl protease</keyword>
<feature type="active site" evidence="10">
    <location>
        <position position="49"/>
    </location>
</feature>
<evidence type="ECO:0000256" key="11">
    <source>
        <dbReference type="PIRSR" id="PIRSR601461-2"/>
    </source>
</evidence>
<evidence type="ECO:0000256" key="2">
    <source>
        <dbReference type="ARBA" id="ARBA00007447"/>
    </source>
</evidence>
<keyword evidence="9" id="KW-0325">Glycoprotein</keyword>
<accession>A0A183V5T7</accession>
<organism evidence="15 16">
    <name type="scientific">Toxocara canis</name>
    <name type="common">Canine roundworm</name>
    <dbReference type="NCBI Taxonomy" id="6265"/>
    <lineage>
        <taxon>Eukaryota</taxon>
        <taxon>Metazoa</taxon>
        <taxon>Ecdysozoa</taxon>
        <taxon>Nematoda</taxon>
        <taxon>Chromadorea</taxon>
        <taxon>Rhabditida</taxon>
        <taxon>Spirurina</taxon>
        <taxon>Ascaridomorpha</taxon>
        <taxon>Ascaridoidea</taxon>
        <taxon>Toxocaridae</taxon>
        <taxon>Toxocara</taxon>
    </lineage>
</organism>
<dbReference type="PANTHER" id="PTHR47966">
    <property type="entry name" value="BETA-SITE APP-CLEAVING ENZYME, ISOFORM A-RELATED"/>
    <property type="match status" value="1"/>
</dbReference>
<dbReference type="EMBL" id="UYWY01023337">
    <property type="protein sequence ID" value="VDM47428.1"/>
    <property type="molecule type" value="Genomic_DNA"/>
</dbReference>
<feature type="active site" evidence="10">
    <location>
        <position position="238"/>
    </location>
</feature>
<dbReference type="InterPro" id="IPR021109">
    <property type="entry name" value="Peptidase_aspartic_dom_sf"/>
</dbReference>
<dbReference type="Gene3D" id="2.40.70.10">
    <property type="entry name" value="Acid Proteases"/>
    <property type="match status" value="2"/>
</dbReference>
<keyword evidence="4 12" id="KW-0645">Protease</keyword>
<evidence type="ECO:0000256" key="5">
    <source>
        <dbReference type="ARBA" id="ARBA00022729"/>
    </source>
</evidence>
<proteinExistence type="inferred from homology"/>
<dbReference type="Proteomes" id="UP000050794">
    <property type="component" value="Unassembled WGS sequence"/>
</dbReference>
<dbReference type="WBParaSite" id="TCNE_0001610801-mRNA-1">
    <property type="protein sequence ID" value="TCNE_0001610801-mRNA-1"/>
    <property type="gene ID" value="TCNE_0001610801"/>
</dbReference>
<evidence type="ECO:0000256" key="8">
    <source>
        <dbReference type="ARBA" id="ARBA00023157"/>
    </source>
</evidence>
<reference evidence="14 15" key="2">
    <citation type="submission" date="2018-11" db="EMBL/GenBank/DDBJ databases">
        <authorList>
            <consortium name="Pathogen Informatics"/>
        </authorList>
    </citation>
    <scope>NUCLEOTIDE SEQUENCE [LARGE SCALE GENOMIC DNA]</scope>
</reference>
<keyword evidence="8 11" id="KW-1015">Disulfide bond</keyword>
<dbReference type="CDD" id="cd05471">
    <property type="entry name" value="pepsin_like"/>
    <property type="match status" value="1"/>
</dbReference>
<protein>
    <submittedName>
        <fullName evidence="16">Aspartic protease 6</fullName>
    </submittedName>
</protein>
<comment type="similarity">
    <text evidence="2 12">Belongs to the peptidase A1 family.</text>
</comment>
<dbReference type="FunFam" id="2.40.70.10:FF:000008">
    <property type="entry name" value="Cathepsin D"/>
    <property type="match status" value="1"/>
</dbReference>
<dbReference type="InterPro" id="IPR033121">
    <property type="entry name" value="PEPTIDASE_A1"/>
</dbReference>
<evidence type="ECO:0000256" key="7">
    <source>
        <dbReference type="ARBA" id="ARBA00022801"/>
    </source>
</evidence>
<evidence type="ECO:0000256" key="3">
    <source>
        <dbReference type="ARBA" id="ARBA00022525"/>
    </source>
</evidence>
<name>A0A183V5T7_TOXCA</name>
<dbReference type="GO" id="GO:0006508">
    <property type="term" value="P:proteolysis"/>
    <property type="evidence" value="ECO:0007669"/>
    <property type="project" value="UniProtKB-KW"/>
</dbReference>
<feature type="domain" description="Peptidase A1" evidence="13">
    <location>
        <begin position="30"/>
        <end position="345"/>
    </location>
</feature>